<dbReference type="GO" id="GO:0003677">
    <property type="term" value="F:DNA binding"/>
    <property type="evidence" value="ECO:0007669"/>
    <property type="project" value="UniProtKB-KW"/>
</dbReference>
<dbReference type="OrthoDB" id="1859224at2"/>
<dbReference type="GO" id="GO:0003700">
    <property type="term" value="F:DNA-binding transcription factor activity"/>
    <property type="evidence" value="ECO:0007669"/>
    <property type="project" value="TreeGrafter"/>
</dbReference>
<dbReference type="SMART" id="SM00530">
    <property type="entry name" value="HTH_XRE"/>
    <property type="match status" value="1"/>
</dbReference>
<dbReference type="SUPFAM" id="SSF47413">
    <property type="entry name" value="lambda repressor-like DNA-binding domains"/>
    <property type="match status" value="1"/>
</dbReference>
<reference evidence="4 5" key="3">
    <citation type="journal article" date="2019" name="Int. J. Syst. Evol. Microbiol.">
        <title>Anaerobacillus isosaccharinicus sp. nov., an alkaliphilic bacterium which degrades isosaccharinic acid.</title>
        <authorList>
            <person name="Bassil N.M."/>
            <person name="Lloyd J.R."/>
        </authorList>
    </citation>
    <scope>NUCLEOTIDE SEQUENCE [LARGE SCALE GENOMIC DNA]</scope>
    <source>
        <strain evidence="4 5">NB2006</strain>
    </source>
</reference>
<evidence type="ECO:0000259" key="2">
    <source>
        <dbReference type="PROSITE" id="PS50943"/>
    </source>
</evidence>
<gene>
    <name evidence="4" type="ORF">AWH56_018890</name>
    <name evidence="3" type="ORF">AWH56_05365</name>
</gene>
<feature type="domain" description="HTH cro/C1-type" evidence="2">
    <location>
        <begin position="15"/>
        <end position="69"/>
    </location>
</feature>
<dbReference type="GO" id="GO:0005829">
    <property type="term" value="C:cytosol"/>
    <property type="evidence" value="ECO:0007669"/>
    <property type="project" value="TreeGrafter"/>
</dbReference>
<dbReference type="EMBL" id="LQXD01000039">
    <property type="protein sequence ID" value="OIJ22629.1"/>
    <property type="molecule type" value="Genomic_DNA"/>
</dbReference>
<evidence type="ECO:0000313" key="5">
    <source>
        <dbReference type="Proteomes" id="UP000180175"/>
    </source>
</evidence>
<dbReference type="PROSITE" id="PS50943">
    <property type="entry name" value="HTH_CROC1"/>
    <property type="match status" value="1"/>
</dbReference>
<dbReference type="EMBL" id="CP063356">
    <property type="protein sequence ID" value="QOY34773.1"/>
    <property type="molecule type" value="Genomic_DNA"/>
</dbReference>
<reference evidence="3 5" key="1">
    <citation type="submission" date="2016-10" db="EMBL/GenBank/DDBJ databases">
        <title>Draft genome sequences of four alkaliphilic bacteria belonging to the Anaerobacillus genus.</title>
        <authorList>
            <person name="Bassil N.M."/>
            <person name="Lloyd J.R."/>
        </authorList>
    </citation>
    <scope>NUCLEOTIDE SEQUENCE [LARGE SCALE GENOMIC DNA]</scope>
    <source>
        <strain evidence="3 5">NB2006</strain>
    </source>
</reference>
<dbReference type="Pfam" id="PF01381">
    <property type="entry name" value="HTH_3"/>
    <property type="match status" value="1"/>
</dbReference>
<evidence type="ECO:0000313" key="4">
    <source>
        <dbReference type="EMBL" id="QOY34773.1"/>
    </source>
</evidence>
<reference evidence="4" key="4">
    <citation type="submission" date="2020-10" db="EMBL/GenBank/DDBJ databases">
        <authorList>
            <person name="Bassil N.M."/>
            <person name="Lloyd J.R."/>
        </authorList>
    </citation>
    <scope>NUCLEOTIDE SEQUENCE</scope>
    <source>
        <strain evidence="4">NB2006</strain>
    </source>
</reference>
<accession>A0A1S2MD89</accession>
<dbReference type="InterPro" id="IPR010982">
    <property type="entry name" value="Lambda_DNA-bd_dom_sf"/>
</dbReference>
<keyword evidence="5" id="KW-1185">Reference proteome</keyword>
<sequence>MDARTLFRITTGKYIRQTRKTRGLTQAALARKAGISTTYLSYIENGSKSMSSSIFLTIALALETKPSEIMKEVESELLPILLKNNLKNN</sequence>
<evidence type="ECO:0000256" key="1">
    <source>
        <dbReference type="ARBA" id="ARBA00023125"/>
    </source>
</evidence>
<keyword evidence="1" id="KW-0238">DNA-binding</keyword>
<dbReference type="CDD" id="cd00093">
    <property type="entry name" value="HTH_XRE"/>
    <property type="match status" value="1"/>
</dbReference>
<dbReference type="RefSeq" id="WP_071316150.1">
    <property type="nucleotide sequence ID" value="NZ_CP063356.2"/>
</dbReference>
<name>A0A1S2MD89_9BACI</name>
<evidence type="ECO:0000313" key="3">
    <source>
        <dbReference type="EMBL" id="OIJ22629.1"/>
    </source>
</evidence>
<protein>
    <submittedName>
        <fullName evidence="4">Helix-turn-helix transcriptional regulator</fullName>
    </submittedName>
</protein>
<dbReference type="Proteomes" id="UP000180175">
    <property type="component" value="Chromosome"/>
</dbReference>
<dbReference type="InterPro" id="IPR001387">
    <property type="entry name" value="Cro/C1-type_HTH"/>
</dbReference>
<dbReference type="KEGG" id="aia:AWH56_018890"/>
<organism evidence="3 5">
    <name type="scientific">Anaerobacillus isosaccharinicus</name>
    <dbReference type="NCBI Taxonomy" id="1532552"/>
    <lineage>
        <taxon>Bacteria</taxon>
        <taxon>Bacillati</taxon>
        <taxon>Bacillota</taxon>
        <taxon>Bacilli</taxon>
        <taxon>Bacillales</taxon>
        <taxon>Bacillaceae</taxon>
        <taxon>Anaerobacillus</taxon>
    </lineage>
</organism>
<dbReference type="InterPro" id="IPR050807">
    <property type="entry name" value="TransReg_Diox_bact_type"/>
</dbReference>
<dbReference type="Gene3D" id="1.10.260.40">
    <property type="entry name" value="lambda repressor-like DNA-binding domains"/>
    <property type="match status" value="1"/>
</dbReference>
<reference evidence="4 5" key="2">
    <citation type="journal article" date="2017" name="Genome Announc.">
        <title>Draft Genome Sequences of Four Alkaliphilic Bacteria Belonging to the Anaerobacillus Genus.</title>
        <authorList>
            <person name="Bassil N.M."/>
            <person name="Lloyd J.R."/>
        </authorList>
    </citation>
    <scope>NUCLEOTIDE SEQUENCE [LARGE SCALE GENOMIC DNA]</scope>
    <source>
        <strain evidence="4 5">NB2006</strain>
    </source>
</reference>
<dbReference type="PANTHER" id="PTHR46797:SF1">
    <property type="entry name" value="METHYLPHOSPHONATE SYNTHASE"/>
    <property type="match status" value="1"/>
</dbReference>
<dbReference type="AlphaFoldDB" id="A0A1S2MD89"/>
<dbReference type="PANTHER" id="PTHR46797">
    <property type="entry name" value="HTH-TYPE TRANSCRIPTIONAL REGULATOR"/>
    <property type="match status" value="1"/>
</dbReference>
<proteinExistence type="predicted"/>